<dbReference type="GO" id="GO:0016757">
    <property type="term" value="F:glycosyltransferase activity"/>
    <property type="evidence" value="ECO:0007669"/>
    <property type="project" value="UniProtKB-KW"/>
</dbReference>
<keyword evidence="3" id="KW-0328">Glycosyltransferase</keyword>
<dbReference type="EMBL" id="JAHCTB010000004">
    <property type="protein sequence ID" value="MBT0608442.1"/>
    <property type="molecule type" value="Genomic_DNA"/>
</dbReference>
<dbReference type="RefSeq" id="WP_214113313.1">
    <property type="nucleotide sequence ID" value="NZ_JAHCTB010000004.1"/>
</dbReference>
<dbReference type="Pfam" id="PF00534">
    <property type="entry name" value="Glycos_transf_1"/>
    <property type="match status" value="1"/>
</dbReference>
<protein>
    <submittedName>
        <fullName evidence="3">Glycosyltransferase</fullName>
        <ecNumber evidence="3">2.4.-.-</ecNumber>
    </submittedName>
</protein>
<dbReference type="SUPFAM" id="SSF53756">
    <property type="entry name" value="UDP-Glycosyltransferase/glycogen phosphorylase"/>
    <property type="match status" value="1"/>
</dbReference>
<dbReference type="PANTHER" id="PTHR12526:SF630">
    <property type="entry name" value="GLYCOSYLTRANSFERASE"/>
    <property type="match status" value="1"/>
</dbReference>
<reference evidence="3 4" key="1">
    <citation type="submission" date="2021-05" db="EMBL/GenBank/DDBJ databases">
        <title>Aequorivita echinoideorum JCM 30378 genome.</title>
        <authorList>
            <person name="Zhang H."/>
            <person name="Li C."/>
        </authorList>
    </citation>
    <scope>NUCLEOTIDE SEQUENCE [LARGE SCALE GENOMIC DNA]</scope>
    <source>
        <strain evidence="3 4">JCM30378</strain>
    </source>
</reference>
<name>A0ABS5S7U3_9FLAO</name>
<evidence type="ECO:0000313" key="4">
    <source>
        <dbReference type="Proteomes" id="UP001297092"/>
    </source>
</evidence>
<keyword evidence="4" id="KW-1185">Reference proteome</keyword>
<evidence type="ECO:0000259" key="2">
    <source>
        <dbReference type="Pfam" id="PF13439"/>
    </source>
</evidence>
<keyword evidence="3" id="KW-0808">Transferase</keyword>
<dbReference type="InterPro" id="IPR028098">
    <property type="entry name" value="Glyco_trans_4-like_N"/>
</dbReference>
<dbReference type="PANTHER" id="PTHR12526">
    <property type="entry name" value="GLYCOSYLTRANSFERASE"/>
    <property type="match status" value="1"/>
</dbReference>
<sequence length="368" mass="42182">MNIAIFSPNRNPYSETFIQAHKNCLQGKIFYYYGRNPITLEGKYNREPRYKTFFLRLKTKIGRKPSGYFERQMLLRDFKLNKIDVALVEYGTHAHTLLSILKEADIPFVVHFHGYDASEFDVLEKANYYKNVFSNASKIISVSKKMSEMLLNIDCPKEKLIYNVYGPRPEFFEIKPQFENQQFISVGRFTNKKAPYYSILSFKKVLKYYPGAKLIMAGDGELLNTCKNLVKVFGLEDNIHFPGIITAEEFKQYLQSSRAYVQHSITADNGDMEGTPLAILEASAAGIPVISTYHAGIPDVILHEITGLLCNEHDVDAMAKNMIRLLDDEKLAIEMGKMGKKRVIENFSLERHITLLDKVLNECSLNKN</sequence>
<evidence type="ECO:0000313" key="3">
    <source>
        <dbReference type="EMBL" id="MBT0608442.1"/>
    </source>
</evidence>
<dbReference type="Proteomes" id="UP001297092">
    <property type="component" value="Unassembled WGS sequence"/>
</dbReference>
<evidence type="ECO:0000259" key="1">
    <source>
        <dbReference type="Pfam" id="PF00534"/>
    </source>
</evidence>
<feature type="domain" description="Glycosyltransferase subfamily 4-like N-terminal" evidence="2">
    <location>
        <begin position="48"/>
        <end position="160"/>
    </location>
</feature>
<comment type="caution">
    <text evidence="3">The sequence shown here is derived from an EMBL/GenBank/DDBJ whole genome shotgun (WGS) entry which is preliminary data.</text>
</comment>
<feature type="domain" description="Glycosyl transferase family 1" evidence="1">
    <location>
        <begin position="179"/>
        <end position="342"/>
    </location>
</feature>
<proteinExistence type="predicted"/>
<dbReference type="Pfam" id="PF13439">
    <property type="entry name" value="Glyco_transf_4"/>
    <property type="match status" value="1"/>
</dbReference>
<dbReference type="InterPro" id="IPR001296">
    <property type="entry name" value="Glyco_trans_1"/>
</dbReference>
<gene>
    <name evidence="3" type="ORF">KIV10_09630</name>
</gene>
<dbReference type="Gene3D" id="3.40.50.2000">
    <property type="entry name" value="Glycogen Phosphorylase B"/>
    <property type="match status" value="2"/>
</dbReference>
<organism evidence="3 4">
    <name type="scientific">Aequorivita echinoideorum</name>
    <dbReference type="NCBI Taxonomy" id="1549647"/>
    <lineage>
        <taxon>Bacteria</taxon>
        <taxon>Pseudomonadati</taxon>
        <taxon>Bacteroidota</taxon>
        <taxon>Flavobacteriia</taxon>
        <taxon>Flavobacteriales</taxon>
        <taxon>Flavobacteriaceae</taxon>
        <taxon>Aequorivita</taxon>
    </lineage>
</organism>
<accession>A0ABS5S7U3</accession>
<dbReference type="EC" id="2.4.-.-" evidence="3"/>